<dbReference type="SUPFAM" id="SSF55846">
    <property type="entry name" value="N-acetylmuramoyl-L-alanine amidase-like"/>
    <property type="match status" value="1"/>
</dbReference>
<dbReference type="Gene3D" id="3.40.80.10">
    <property type="entry name" value="Peptidoglycan recognition protein-like"/>
    <property type="match status" value="1"/>
</dbReference>
<evidence type="ECO:0000256" key="1">
    <source>
        <dbReference type="ARBA" id="ARBA00007553"/>
    </source>
</evidence>
<evidence type="ECO:0008006" key="5">
    <source>
        <dbReference type="Google" id="ProtNLM"/>
    </source>
</evidence>
<sequence length="145" mass="17082">MHPRFIILHHSLTKDSITVSWNAIRRHHIYENGWVDIGYHFGIELVGTDNYEIIMGRMLNETGAHCRDKSMNRKSLGICVIGNYDKSHVPDRQWRKTCHLVRSLMEIYNIDHDKVLGHREVTEDNRTCPGSFFDMDKFRKEIEVS</sequence>
<dbReference type="InterPro" id="IPR036505">
    <property type="entry name" value="Amidase/PGRP_sf"/>
</dbReference>
<reference evidence="4" key="1">
    <citation type="journal article" date="2015" name="Nature">
        <title>Complex archaea that bridge the gap between prokaryotes and eukaryotes.</title>
        <authorList>
            <person name="Spang A."/>
            <person name="Saw J.H."/>
            <person name="Jorgensen S.L."/>
            <person name="Zaremba-Niedzwiedzka K."/>
            <person name="Martijn J."/>
            <person name="Lind A.E."/>
            <person name="van Eijk R."/>
            <person name="Schleper C."/>
            <person name="Guy L."/>
            <person name="Ettema T.J."/>
        </authorList>
    </citation>
    <scope>NUCLEOTIDE SEQUENCE</scope>
</reference>
<dbReference type="InterPro" id="IPR015510">
    <property type="entry name" value="PGRP"/>
</dbReference>
<dbReference type="SMART" id="SM00701">
    <property type="entry name" value="PGRP"/>
    <property type="match status" value="1"/>
</dbReference>
<dbReference type="SMART" id="SM00644">
    <property type="entry name" value="Ami_2"/>
    <property type="match status" value="1"/>
</dbReference>
<gene>
    <name evidence="4" type="ORF">LCGC14_1352120</name>
</gene>
<dbReference type="InterPro" id="IPR006619">
    <property type="entry name" value="PGRP_domain_met/bac"/>
</dbReference>
<dbReference type="CDD" id="cd06583">
    <property type="entry name" value="PGRP"/>
    <property type="match status" value="1"/>
</dbReference>
<proteinExistence type="inferred from homology"/>
<evidence type="ECO:0000259" key="3">
    <source>
        <dbReference type="SMART" id="SM00701"/>
    </source>
</evidence>
<dbReference type="EMBL" id="LAZR01008366">
    <property type="protein sequence ID" value="KKM79224.1"/>
    <property type="molecule type" value="Genomic_DNA"/>
</dbReference>
<dbReference type="GO" id="GO:0009253">
    <property type="term" value="P:peptidoglycan catabolic process"/>
    <property type="evidence" value="ECO:0007669"/>
    <property type="project" value="InterPro"/>
</dbReference>
<protein>
    <recommendedName>
        <fullName evidence="5">N-acetylmuramoyl-L-alanine amidase domain-containing protein</fullName>
    </recommendedName>
</protein>
<comment type="caution">
    <text evidence="4">The sequence shown here is derived from an EMBL/GenBank/DDBJ whole genome shotgun (WGS) entry which is preliminary data.</text>
</comment>
<evidence type="ECO:0000259" key="2">
    <source>
        <dbReference type="SMART" id="SM00644"/>
    </source>
</evidence>
<dbReference type="AlphaFoldDB" id="A0A0F9KAL9"/>
<feature type="domain" description="Peptidoglycan recognition protein family" evidence="3">
    <location>
        <begin position="2"/>
        <end position="122"/>
    </location>
</feature>
<evidence type="ECO:0000313" key="4">
    <source>
        <dbReference type="EMBL" id="KKM79224.1"/>
    </source>
</evidence>
<feature type="domain" description="N-acetylmuramoyl-L-alanine amidase" evidence="2">
    <location>
        <begin position="1"/>
        <end position="130"/>
    </location>
</feature>
<accession>A0A0F9KAL9</accession>
<dbReference type="GO" id="GO:0008745">
    <property type="term" value="F:N-acetylmuramoyl-L-alanine amidase activity"/>
    <property type="evidence" value="ECO:0007669"/>
    <property type="project" value="InterPro"/>
</dbReference>
<dbReference type="PANTHER" id="PTHR11022:SF41">
    <property type="entry name" value="PEPTIDOGLYCAN-RECOGNITION PROTEIN LC-RELATED"/>
    <property type="match status" value="1"/>
</dbReference>
<dbReference type="Pfam" id="PF01510">
    <property type="entry name" value="Amidase_2"/>
    <property type="match status" value="1"/>
</dbReference>
<name>A0A0F9KAL9_9ZZZZ</name>
<dbReference type="InterPro" id="IPR002502">
    <property type="entry name" value="Amidase_domain"/>
</dbReference>
<dbReference type="PANTHER" id="PTHR11022">
    <property type="entry name" value="PEPTIDOGLYCAN RECOGNITION PROTEIN"/>
    <property type="match status" value="1"/>
</dbReference>
<comment type="similarity">
    <text evidence="1">Belongs to the N-acetylmuramoyl-L-alanine amidase 2 family.</text>
</comment>
<dbReference type="GO" id="GO:0008270">
    <property type="term" value="F:zinc ion binding"/>
    <property type="evidence" value="ECO:0007669"/>
    <property type="project" value="InterPro"/>
</dbReference>
<organism evidence="4">
    <name type="scientific">marine sediment metagenome</name>
    <dbReference type="NCBI Taxonomy" id="412755"/>
    <lineage>
        <taxon>unclassified sequences</taxon>
        <taxon>metagenomes</taxon>
        <taxon>ecological metagenomes</taxon>
    </lineage>
</organism>